<dbReference type="PANTHER" id="PTHR38031:SF1">
    <property type="entry name" value="SULFUR CARRIER PROTEIN CYSO"/>
    <property type="match status" value="1"/>
</dbReference>
<evidence type="ECO:0000313" key="1">
    <source>
        <dbReference type="EMBL" id="GCE38525.1"/>
    </source>
</evidence>
<dbReference type="RefSeq" id="WP_124391069.1">
    <property type="nucleotide sequence ID" value="NZ_BHYM01000020.1"/>
</dbReference>
<gene>
    <name evidence="1" type="ORF">Rhow_002049</name>
</gene>
<dbReference type="Proteomes" id="UP000287519">
    <property type="component" value="Unassembled WGS sequence"/>
</dbReference>
<dbReference type="PANTHER" id="PTHR38031">
    <property type="entry name" value="SULFUR CARRIER PROTEIN SLR0821-RELATED"/>
    <property type="match status" value="1"/>
</dbReference>
<sequence>MSEGVTVRVPRALASIVGGERSVHVPLDSASTVARVLDVLAGEFPILGRRIRDETGALRRYVNVYVDGEDVRLLGGVGTAVTPGQELQILQSVAGG</sequence>
<reference evidence="1 2" key="1">
    <citation type="submission" date="2018-11" db="EMBL/GenBank/DDBJ databases">
        <title>Microbial catabolism of amino acid.</title>
        <authorList>
            <person name="Hibi M."/>
            <person name="Ogawa J."/>
        </authorList>
    </citation>
    <scope>NUCLEOTIDE SEQUENCE [LARGE SCALE GENOMIC DNA]</scope>
    <source>
        <strain evidence="1 2">C31-06</strain>
    </source>
</reference>
<dbReference type="OrthoDB" id="9156098at2"/>
<organism evidence="1 2">
    <name type="scientific">Rhodococcus wratislaviensis</name>
    <name type="common">Tsukamurella wratislaviensis</name>
    <dbReference type="NCBI Taxonomy" id="44752"/>
    <lineage>
        <taxon>Bacteria</taxon>
        <taxon>Bacillati</taxon>
        <taxon>Actinomycetota</taxon>
        <taxon>Actinomycetes</taxon>
        <taxon>Mycobacteriales</taxon>
        <taxon>Nocardiaceae</taxon>
        <taxon>Rhodococcus</taxon>
    </lineage>
</organism>
<comment type="caution">
    <text evidence="1">The sequence shown here is derived from an EMBL/GenBank/DDBJ whole genome shotgun (WGS) entry which is preliminary data.</text>
</comment>
<evidence type="ECO:0000313" key="2">
    <source>
        <dbReference type="Proteomes" id="UP000287519"/>
    </source>
</evidence>
<accession>A0A402C4F8</accession>
<dbReference type="SUPFAM" id="SSF54285">
    <property type="entry name" value="MoaD/ThiS"/>
    <property type="match status" value="1"/>
</dbReference>
<name>A0A402C4F8_RHOWR</name>
<dbReference type="InterPro" id="IPR012675">
    <property type="entry name" value="Beta-grasp_dom_sf"/>
</dbReference>
<protein>
    <submittedName>
        <fullName evidence="1">Molybdenum cofactor biosynthesis protein MoaD</fullName>
    </submittedName>
</protein>
<dbReference type="InterPro" id="IPR052045">
    <property type="entry name" value="Sulfur_Carrier/Prot_Modifier"/>
</dbReference>
<proteinExistence type="predicted"/>
<dbReference type="AlphaFoldDB" id="A0A402C4F8"/>
<dbReference type="EMBL" id="BHYM01000020">
    <property type="protein sequence ID" value="GCE38525.1"/>
    <property type="molecule type" value="Genomic_DNA"/>
</dbReference>
<dbReference type="Gene3D" id="3.10.20.30">
    <property type="match status" value="1"/>
</dbReference>
<dbReference type="Pfam" id="PF02597">
    <property type="entry name" value="ThiS"/>
    <property type="match status" value="1"/>
</dbReference>
<keyword evidence="2" id="KW-1185">Reference proteome</keyword>
<dbReference type="InterPro" id="IPR003749">
    <property type="entry name" value="ThiS/MoaD-like"/>
</dbReference>
<dbReference type="InterPro" id="IPR016155">
    <property type="entry name" value="Mopterin_synth/thiamin_S_b"/>
</dbReference>